<feature type="signal peptide" evidence="2">
    <location>
        <begin position="1"/>
        <end position="27"/>
    </location>
</feature>
<keyword evidence="2" id="KW-0732">Signal</keyword>
<dbReference type="PANTHER" id="PTHR31414:SF15">
    <property type="entry name" value="PLASMA MEMBRANE FUSION PROTEIN"/>
    <property type="match status" value="1"/>
</dbReference>
<feature type="transmembrane region" description="Helical" evidence="1">
    <location>
        <begin position="106"/>
        <end position="131"/>
    </location>
</feature>
<evidence type="ECO:0000256" key="2">
    <source>
        <dbReference type="SAM" id="SignalP"/>
    </source>
</evidence>
<feature type="transmembrane region" description="Helical" evidence="1">
    <location>
        <begin position="764"/>
        <end position="785"/>
    </location>
</feature>
<dbReference type="GO" id="GO:0005886">
    <property type="term" value="C:plasma membrane"/>
    <property type="evidence" value="ECO:0007669"/>
    <property type="project" value="TreeGrafter"/>
</dbReference>
<keyword evidence="1" id="KW-0812">Transmembrane</keyword>
<evidence type="ECO:0000313" key="3">
    <source>
        <dbReference type="EMBL" id="RXI05648.1"/>
    </source>
</evidence>
<organism evidence="3 4">
    <name type="scientific">Malus domestica</name>
    <name type="common">Apple</name>
    <name type="synonym">Pyrus malus</name>
    <dbReference type="NCBI Taxonomy" id="3750"/>
    <lineage>
        <taxon>Eukaryota</taxon>
        <taxon>Viridiplantae</taxon>
        <taxon>Streptophyta</taxon>
        <taxon>Embryophyta</taxon>
        <taxon>Tracheophyta</taxon>
        <taxon>Spermatophyta</taxon>
        <taxon>Magnoliopsida</taxon>
        <taxon>eudicotyledons</taxon>
        <taxon>Gunneridae</taxon>
        <taxon>Pentapetalae</taxon>
        <taxon>rosids</taxon>
        <taxon>fabids</taxon>
        <taxon>Rosales</taxon>
        <taxon>Rosaceae</taxon>
        <taxon>Amygdaloideae</taxon>
        <taxon>Maleae</taxon>
        <taxon>Malus</taxon>
    </lineage>
</organism>
<reference evidence="3 4" key="1">
    <citation type="submission" date="2018-10" db="EMBL/GenBank/DDBJ databases">
        <title>A high-quality apple genome assembly.</title>
        <authorList>
            <person name="Hu J."/>
        </authorList>
    </citation>
    <scope>NUCLEOTIDE SEQUENCE [LARGE SCALE GENOMIC DNA]</scope>
    <source>
        <strain evidence="4">cv. HFTH1</strain>
        <tissue evidence="3">Young leaf</tissue>
    </source>
</reference>
<dbReference type="Proteomes" id="UP000290289">
    <property type="component" value="Chromosome 2"/>
</dbReference>
<name>A0A498KDL6_MALDO</name>
<dbReference type="AlphaFoldDB" id="A0A498KDL6"/>
<feature type="transmembrane region" description="Helical" evidence="1">
    <location>
        <begin position="253"/>
        <end position="274"/>
    </location>
</feature>
<evidence type="ECO:0000256" key="1">
    <source>
        <dbReference type="SAM" id="Phobius"/>
    </source>
</evidence>
<keyword evidence="4" id="KW-1185">Reference proteome</keyword>
<dbReference type="STRING" id="3750.A0A498KDL6"/>
<accession>A0A498KDL6</accession>
<feature type="chain" id="PRO_5019720141" evidence="2">
    <location>
        <begin position="28"/>
        <end position="1037"/>
    </location>
</feature>
<proteinExistence type="predicted"/>
<feature type="transmembrane region" description="Helical" evidence="1">
    <location>
        <begin position="996"/>
        <end position="1018"/>
    </location>
</feature>
<evidence type="ECO:0000313" key="4">
    <source>
        <dbReference type="Proteomes" id="UP000290289"/>
    </source>
</evidence>
<feature type="transmembrane region" description="Helical" evidence="1">
    <location>
        <begin position="281"/>
        <end position="307"/>
    </location>
</feature>
<keyword evidence="1" id="KW-0472">Membrane</keyword>
<feature type="transmembrane region" description="Helical" evidence="1">
    <location>
        <begin position="792"/>
        <end position="819"/>
    </location>
</feature>
<protein>
    <submittedName>
        <fullName evidence="3">Uncharacterized protein</fullName>
    </submittedName>
</protein>
<dbReference type="InterPro" id="IPR040283">
    <property type="entry name" value="DDB_G0292058-like"/>
</dbReference>
<sequence>MPGFRSNPPKSLLLFLGFCLLVAFTSASSHISHTGGGRGDDDAGGSVVWETRRSLASGTAQNSSLLLAEERTRRRDPLDSFKKYNGGWNISNEHYWASVGFTAVPFFAVAAVWFVIFGLSLSLICLCYCCCPREPYGYSRTCYALSLILLILFTLAAIVGCIVLYTGQGKFHSSTTKTLDYVVSQADKTVGSLRNLSGYLGAAKRVGVDSVFLPSDVQSNIDNIRTKLDSASSTLDDKSEKNSKSIQDVLDSVGLALIIVAAVMLFLAFLGFVFSIFGWQALVYFLVIVGWVLVAGTFILCGVFLLFHNVVADSCVSMDEWVQNPTSHTALDDILPCVDNATAQETAIRAKDVTHQLVTVVNRVINNVSNVNYPPIAGPLYFNQSGPRLPVLCDPFNSDLSDRQCAPGEVELKNATQVWKRYVCEASATGICRTVGRLNPIMYGQMEAARNVSYGLYRYGPFLVDLQDCTFVRVTFTDISKNNCPSLRKHSEWIYIGLVMVSAAVMLSLIFWVIYARERRHRVYTKKFASAKTAEEFEDKGDGGDQREHGGVVVTWGTRRSLAEEKTPRNAPLMILSRERTRRKDPRDGFKRYTGGWNISNEHYWASVNYTATPFLVIAVVWFKIFAISLCLTCICNFCRPKEPYGYSRRAYALSPIFLVFFTLAAIIGFIVLFSGQGKFQGSSTDALNHVVSQANTTAAKLRNVSYNLSAAKRIGVDAVFLPEDVQKKIDNIVTKIDASAATLSDRTKKNLKTIKDSLNTMRILLINLVAAMIFLALLGIFACLTRKYSNISFVCSLVIVGWILVTLAFILCGAFVVLHNAIGDACVAMDEWVQNPKPHTAFDDILPCVDNATAQEAALRTKDATFQLVTVVNHVITNASNVDNQSDRPVPLLCNPFHSNLIDRHCISGEVPLQNATQVWKKYVCEVSKAGTCTKPGSWLTPTLYGQMETTANLSYVLYGYVKFLTNLQSCRSVRDAFRDISSGKCHGLEKHSSWIYIGLAMVSAALVLSMIFWFIYARERSHRLYIENCFLERAI</sequence>
<dbReference type="GO" id="GO:0009506">
    <property type="term" value="C:plasmodesma"/>
    <property type="evidence" value="ECO:0007669"/>
    <property type="project" value="TreeGrafter"/>
</dbReference>
<feature type="transmembrane region" description="Helical" evidence="1">
    <location>
        <begin position="143"/>
        <end position="165"/>
    </location>
</feature>
<comment type="caution">
    <text evidence="3">The sequence shown here is derived from an EMBL/GenBank/DDBJ whole genome shotgun (WGS) entry which is preliminary data.</text>
</comment>
<feature type="transmembrane region" description="Helical" evidence="1">
    <location>
        <begin position="612"/>
        <end position="639"/>
    </location>
</feature>
<feature type="transmembrane region" description="Helical" evidence="1">
    <location>
        <begin position="493"/>
        <end position="516"/>
    </location>
</feature>
<gene>
    <name evidence="3" type="ORF">DVH24_017690</name>
</gene>
<dbReference type="PANTHER" id="PTHR31414">
    <property type="entry name" value="TRANSMEMBRANE PROTEIN DDB_G0292058"/>
    <property type="match status" value="1"/>
</dbReference>
<dbReference type="EMBL" id="RDQH01000328">
    <property type="protein sequence ID" value="RXI05648.1"/>
    <property type="molecule type" value="Genomic_DNA"/>
</dbReference>
<feature type="transmembrane region" description="Helical" evidence="1">
    <location>
        <begin position="651"/>
        <end position="674"/>
    </location>
</feature>
<keyword evidence="1" id="KW-1133">Transmembrane helix</keyword>